<name>A0A9W7MW46_HIBTR</name>
<protein>
    <submittedName>
        <fullName evidence="4">Uncharacterized protein</fullName>
    </submittedName>
</protein>
<dbReference type="EMBL" id="BSYR01000063">
    <property type="protein sequence ID" value="GMJ12360.1"/>
    <property type="molecule type" value="Genomic_DNA"/>
</dbReference>
<evidence type="ECO:0000313" key="3">
    <source>
        <dbReference type="EMBL" id="GMJ16286.1"/>
    </source>
</evidence>
<dbReference type="EMBL" id="BSYR01000192">
    <property type="protein sequence ID" value="GMJ16287.1"/>
    <property type="molecule type" value="Genomic_DNA"/>
</dbReference>
<reference evidence="4" key="1">
    <citation type="submission" date="2023-05" db="EMBL/GenBank/DDBJ databases">
        <title>Genome and transcriptome analyses reveal genes involved in the formation of fine ridges on petal epidermal cells in Hibiscus trionum.</title>
        <authorList>
            <person name="Koshimizu S."/>
            <person name="Masuda S."/>
            <person name="Ishii T."/>
            <person name="Shirasu K."/>
            <person name="Hoshino A."/>
            <person name="Arita M."/>
        </authorList>
    </citation>
    <scope>NUCLEOTIDE SEQUENCE</scope>
    <source>
        <strain evidence="4">Hamamatsu line</strain>
    </source>
</reference>
<feature type="compositionally biased region" description="Low complexity" evidence="1">
    <location>
        <begin position="51"/>
        <end position="65"/>
    </location>
</feature>
<keyword evidence="6" id="KW-1185">Reference proteome</keyword>
<dbReference type="AlphaFoldDB" id="A0A9W7MW46"/>
<dbReference type="OrthoDB" id="5857966at2759"/>
<dbReference type="EMBL" id="BSYR01000192">
    <property type="protein sequence ID" value="GMJ16286.1"/>
    <property type="molecule type" value="Genomic_DNA"/>
</dbReference>
<proteinExistence type="predicted"/>
<sequence>MLQSQRPTMGKVVQMLEGVIDIEMPPAAKPVAKVSSGETTMTPNNNVSALSTYTTSTNAPSSSPSLMNIEVSTPRSNRDTDHMVKDSSSLLGLK</sequence>
<organism evidence="4 6">
    <name type="scientific">Hibiscus trionum</name>
    <name type="common">Flower of an hour</name>
    <dbReference type="NCBI Taxonomy" id="183268"/>
    <lineage>
        <taxon>Eukaryota</taxon>
        <taxon>Viridiplantae</taxon>
        <taxon>Streptophyta</taxon>
        <taxon>Embryophyta</taxon>
        <taxon>Tracheophyta</taxon>
        <taxon>Spermatophyta</taxon>
        <taxon>Magnoliopsida</taxon>
        <taxon>eudicotyledons</taxon>
        <taxon>Gunneridae</taxon>
        <taxon>Pentapetalae</taxon>
        <taxon>rosids</taxon>
        <taxon>malvids</taxon>
        <taxon>Malvales</taxon>
        <taxon>Malvaceae</taxon>
        <taxon>Malvoideae</taxon>
        <taxon>Hibiscus</taxon>
    </lineage>
</organism>
<dbReference type="EMBL" id="BSYR01000192">
    <property type="protein sequence ID" value="GMJ16288.1"/>
    <property type="molecule type" value="Genomic_DNA"/>
</dbReference>
<evidence type="ECO:0000256" key="1">
    <source>
        <dbReference type="SAM" id="MobiDB-lite"/>
    </source>
</evidence>
<evidence type="ECO:0000313" key="4">
    <source>
        <dbReference type="EMBL" id="GMJ16287.1"/>
    </source>
</evidence>
<accession>A0A9W7MW46</accession>
<evidence type="ECO:0000313" key="5">
    <source>
        <dbReference type="EMBL" id="GMJ16288.1"/>
    </source>
</evidence>
<evidence type="ECO:0000313" key="2">
    <source>
        <dbReference type="EMBL" id="GMJ12360.1"/>
    </source>
</evidence>
<dbReference type="Proteomes" id="UP001165190">
    <property type="component" value="Unassembled WGS sequence"/>
</dbReference>
<evidence type="ECO:0000313" key="6">
    <source>
        <dbReference type="Proteomes" id="UP001165190"/>
    </source>
</evidence>
<feature type="compositionally biased region" description="Polar residues" evidence="1">
    <location>
        <begin position="36"/>
        <end position="50"/>
    </location>
</feature>
<feature type="compositionally biased region" description="Basic and acidic residues" evidence="1">
    <location>
        <begin position="76"/>
        <end position="85"/>
    </location>
</feature>
<feature type="region of interest" description="Disordered" evidence="1">
    <location>
        <begin position="31"/>
        <end position="94"/>
    </location>
</feature>
<gene>
    <name evidence="2" type="ORF">HRI_004905200</name>
    <name evidence="3" type="ORF">HRI_005297800</name>
    <name evidence="4" type="ORF">HRI_005297900</name>
    <name evidence="5" type="ORF">HRI_005298000</name>
</gene>
<comment type="caution">
    <text evidence="4">The sequence shown here is derived from an EMBL/GenBank/DDBJ whole genome shotgun (WGS) entry which is preliminary data.</text>
</comment>